<feature type="region of interest" description="Disordered" evidence="1">
    <location>
        <begin position="54"/>
        <end position="91"/>
    </location>
</feature>
<evidence type="ECO:0000256" key="1">
    <source>
        <dbReference type="SAM" id="MobiDB-lite"/>
    </source>
</evidence>
<gene>
    <name evidence="2" type="ORF">PIIN_06225</name>
</gene>
<dbReference type="EMBL" id="CAFZ01000157">
    <property type="protein sequence ID" value="CCA72291.1"/>
    <property type="molecule type" value="Genomic_DNA"/>
</dbReference>
<proteinExistence type="predicted"/>
<reference evidence="2 3" key="1">
    <citation type="journal article" date="2011" name="PLoS Pathog.">
        <title>Endophytic Life Strategies Decoded by Genome and Transcriptome Analyses of the Mutualistic Root Symbiont Piriformospora indica.</title>
        <authorList>
            <person name="Zuccaro A."/>
            <person name="Lahrmann U."/>
            <person name="Guldener U."/>
            <person name="Langen G."/>
            <person name="Pfiffi S."/>
            <person name="Biedenkopf D."/>
            <person name="Wong P."/>
            <person name="Samans B."/>
            <person name="Grimm C."/>
            <person name="Basiewicz M."/>
            <person name="Murat C."/>
            <person name="Martin F."/>
            <person name="Kogel K.H."/>
        </authorList>
    </citation>
    <scope>NUCLEOTIDE SEQUENCE [LARGE SCALE GENOMIC DNA]</scope>
    <source>
        <strain evidence="2 3">DSM 11827</strain>
    </source>
</reference>
<comment type="caution">
    <text evidence="2">The sequence shown here is derived from an EMBL/GenBank/DDBJ whole genome shotgun (WGS) entry which is preliminary data.</text>
</comment>
<accession>G4TLU8</accession>
<protein>
    <submittedName>
        <fullName evidence="2">Uncharacterized protein</fullName>
    </submittedName>
</protein>
<dbReference type="AlphaFoldDB" id="G4TLU8"/>
<dbReference type="InParanoid" id="G4TLU8"/>
<dbReference type="OrthoDB" id="3266520at2759"/>
<name>G4TLU8_SERID</name>
<dbReference type="HOGENOM" id="CLU_1845870_0_0_1"/>
<sequence>MPFLLFLIGTPGSIQSIPRGHKETFSTSETSILDQPRKAYYQYIGSLPTYLPTQHADRSSFNSKAKRNRHGSQDTRRGTRPPGFYNRRGDKFIRRGVIRRQSNPAMEWHQVFDGYPDPGQGWMDEDGNWLPEQGGILKH</sequence>
<keyword evidence="3" id="KW-1185">Reference proteome</keyword>
<evidence type="ECO:0000313" key="2">
    <source>
        <dbReference type="EMBL" id="CCA72291.1"/>
    </source>
</evidence>
<organism evidence="2 3">
    <name type="scientific">Serendipita indica (strain DSM 11827)</name>
    <name type="common">Root endophyte fungus</name>
    <name type="synonym">Piriformospora indica</name>
    <dbReference type="NCBI Taxonomy" id="1109443"/>
    <lineage>
        <taxon>Eukaryota</taxon>
        <taxon>Fungi</taxon>
        <taxon>Dikarya</taxon>
        <taxon>Basidiomycota</taxon>
        <taxon>Agaricomycotina</taxon>
        <taxon>Agaricomycetes</taxon>
        <taxon>Sebacinales</taxon>
        <taxon>Serendipitaceae</taxon>
        <taxon>Serendipita</taxon>
    </lineage>
</organism>
<dbReference type="Proteomes" id="UP000007148">
    <property type="component" value="Unassembled WGS sequence"/>
</dbReference>
<evidence type="ECO:0000313" key="3">
    <source>
        <dbReference type="Proteomes" id="UP000007148"/>
    </source>
</evidence>